<evidence type="ECO:0000256" key="1">
    <source>
        <dbReference type="SAM" id="SignalP"/>
    </source>
</evidence>
<dbReference type="EMBL" id="JBFARM010000004">
    <property type="protein sequence ID" value="MEV4286393.1"/>
    <property type="molecule type" value="Genomic_DNA"/>
</dbReference>
<evidence type="ECO:0000313" key="3">
    <source>
        <dbReference type="EMBL" id="MEV4286393.1"/>
    </source>
</evidence>
<dbReference type="InterPro" id="IPR012338">
    <property type="entry name" value="Beta-lactam/transpept-like"/>
</dbReference>
<keyword evidence="4" id="KW-1185">Reference proteome</keyword>
<reference evidence="3 4" key="1">
    <citation type="submission" date="2024-06" db="EMBL/GenBank/DDBJ databases">
        <title>The Natural Products Discovery Center: Release of the First 8490 Sequenced Strains for Exploring Actinobacteria Biosynthetic Diversity.</title>
        <authorList>
            <person name="Kalkreuter E."/>
            <person name="Kautsar S.A."/>
            <person name="Yang D."/>
            <person name="Bader C.D."/>
            <person name="Teijaro C.N."/>
            <person name="Fluegel L."/>
            <person name="Davis C.M."/>
            <person name="Simpson J.R."/>
            <person name="Lauterbach L."/>
            <person name="Steele A.D."/>
            <person name="Gui C."/>
            <person name="Meng S."/>
            <person name="Li G."/>
            <person name="Viehrig K."/>
            <person name="Ye F."/>
            <person name="Su P."/>
            <person name="Kiefer A.F."/>
            <person name="Nichols A."/>
            <person name="Cepeda A.J."/>
            <person name="Yan W."/>
            <person name="Fan B."/>
            <person name="Jiang Y."/>
            <person name="Adhikari A."/>
            <person name="Zheng C.-J."/>
            <person name="Schuster L."/>
            <person name="Cowan T.M."/>
            <person name="Smanski M.J."/>
            <person name="Chevrette M.G."/>
            <person name="De Carvalho L.P.S."/>
            <person name="Shen B."/>
        </authorList>
    </citation>
    <scope>NUCLEOTIDE SEQUENCE [LARGE SCALE GENOMIC DNA]</scope>
    <source>
        <strain evidence="3 4">NPDC049574</strain>
    </source>
</reference>
<dbReference type="Pfam" id="PF13354">
    <property type="entry name" value="Beta-lactamase2"/>
    <property type="match status" value="1"/>
</dbReference>
<protein>
    <submittedName>
        <fullName evidence="3">Serine hydrolase</fullName>
    </submittedName>
</protein>
<dbReference type="PROSITE" id="PS51257">
    <property type="entry name" value="PROKAR_LIPOPROTEIN"/>
    <property type="match status" value="1"/>
</dbReference>
<gene>
    <name evidence="3" type="ORF">AB0K40_12900</name>
</gene>
<feature type="chain" id="PRO_5046671758" evidence="1">
    <location>
        <begin position="24"/>
        <end position="302"/>
    </location>
</feature>
<dbReference type="InterPro" id="IPR045155">
    <property type="entry name" value="Beta-lactam_cat"/>
</dbReference>
<organism evidence="3 4">
    <name type="scientific">Nonomuraea bangladeshensis</name>
    <dbReference type="NCBI Taxonomy" id="404385"/>
    <lineage>
        <taxon>Bacteria</taxon>
        <taxon>Bacillati</taxon>
        <taxon>Actinomycetota</taxon>
        <taxon>Actinomycetes</taxon>
        <taxon>Streptosporangiales</taxon>
        <taxon>Streptosporangiaceae</taxon>
        <taxon>Nonomuraea</taxon>
    </lineage>
</organism>
<dbReference type="InterPro" id="IPR000871">
    <property type="entry name" value="Beta-lactam_class-A"/>
</dbReference>
<evidence type="ECO:0000259" key="2">
    <source>
        <dbReference type="Pfam" id="PF13354"/>
    </source>
</evidence>
<dbReference type="Gene3D" id="3.40.710.10">
    <property type="entry name" value="DD-peptidase/beta-lactamase superfamily"/>
    <property type="match status" value="1"/>
</dbReference>
<dbReference type="Proteomes" id="UP001552427">
    <property type="component" value="Unassembled WGS sequence"/>
</dbReference>
<evidence type="ECO:0000313" key="4">
    <source>
        <dbReference type="Proteomes" id="UP001552427"/>
    </source>
</evidence>
<feature type="domain" description="Beta-lactamase class A catalytic" evidence="2">
    <location>
        <begin position="119"/>
        <end position="230"/>
    </location>
</feature>
<name>A0ABV3H1I1_9ACTN</name>
<feature type="signal peptide" evidence="1">
    <location>
        <begin position="1"/>
        <end position="23"/>
    </location>
</feature>
<keyword evidence="3" id="KW-0378">Hydrolase</keyword>
<accession>A0ABV3H1I1</accession>
<sequence>MRARLVAGVGVLLLAGGCGSRQAQVLPAAPPAVKVARCVMSFPDVRGARLARARLADDIARYLARRPGRIVYAVHDLVSGVTLGYGRHRDELITASGAKVDIVMALLARRAGRLDEDERDLAERMIRESDNRAADVMWARIGGSGAMSAFYRRIGLRRTTPGRGIYWGGTTSSPSDRIRLLKVLVKGGGGLSAADRDLVLGLMGRVQEDQAWGVSAAARRGDRVALKNGWTPRPFVHGTWAVSSYGRIAGPGRDLLLSVQTDLQPGDGAGIETVEGVARMIGTRWDGLTPTTRRPCPTNPLP</sequence>
<dbReference type="PANTHER" id="PTHR35333">
    <property type="entry name" value="BETA-LACTAMASE"/>
    <property type="match status" value="1"/>
</dbReference>
<comment type="caution">
    <text evidence="3">The sequence shown here is derived from an EMBL/GenBank/DDBJ whole genome shotgun (WGS) entry which is preliminary data.</text>
</comment>
<dbReference type="PANTHER" id="PTHR35333:SF3">
    <property type="entry name" value="BETA-LACTAMASE-TYPE TRANSPEPTIDASE FOLD CONTAINING PROTEIN"/>
    <property type="match status" value="1"/>
</dbReference>
<dbReference type="GO" id="GO:0016787">
    <property type="term" value="F:hydrolase activity"/>
    <property type="evidence" value="ECO:0007669"/>
    <property type="project" value="UniProtKB-KW"/>
</dbReference>
<dbReference type="RefSeq" id="WP_364448526.1">
    <property type="nucleotide sequence ID" value="NZ_JBFARM010000004.1"/>
</dbReference>
<proteinExistence type="predicted"/>
<keyword evidence="1" id="KW-0732">Signal</keyword>
<dbReference type="SUPFAM" id="SSF56601">
    <property type="entry name" value="beta-lactamase/transpeptidase-like"/>
    <property type="match status" value="1"/>
</dbReference>